<evidence type="ECO:0000313" key="4">
    <source>
        <dbReference type="Proteomes" id="UP000215914"/>
    </source>
</evidence>
<evidence type="ECO:0000256" key="1">
    <source>
        <dbReference type="SAM" id="Phobius"/>
    </source>
</evidence>
<proteinExistence type="predicted"/>
<protein>
    <submittedName>
        <fullName evidence="3">Uncharacterized protein</fullName>
    </submittedName>
</protein>
<sequence>MLGILELCRLFCCFLYVLLFFYVGGMTNVYRGLPGGAFHLLGYMTDTQTIVDDDCIPMKYDESPAKIRCLDRTCFKFSVCFYTIFCFLVVAGITVSLSLIALDHVNVNGYYTFFIERVIGLIKKLNKSGTHAELWGPQKAFRYTSITKKNESPGHEEPLLLDYLMLEKQ</sequence>
<dbReference type="Gramene" id="mRNA:HanXRQr2_Chr12g0555851">
    <property type="protein sequence ID" value="mRNA:HanXRQr2_Chr12g0555851"/>
    <property type="gene ID" value="HanXRQr2_Chr12g0555851"/>
</dbReference>
<keyword evidence="1" id="KW-0812">Transmembrane</keyword>
<gene>
    <name evidence="3" type="ORF">HannXRQ_Chr12g0381641</name>
    <name evidence="2" type="ORF">HanXRQr2_Chr12g0555851</name>
</gene>
<dbReference type="InParanoid" id="A0A251T5U3"/>
<name>A0A251T5U3_HELAN</name>
<evidence type="ECO:0000313" key="3">
    <source>
        <dbReference type="EMBL" id="OTG06159.1"/>
    </source>
</evidence>
<dbReference type="EMBL" id="MNCJ02000327">
    <property type="protein sequence ID" value="KAF5779142.1"/>
    <property type="molecule type" value="Genomic_DNA"/>
</dbReference>
<feature type="transmembrane region" description="Helical" evidence="1">
    <location>
        <begin position="7"/>
        <end position="25"/>
    </location>
</feature>
<dbReference type="AlphaFoldDB" id="A0A251T5U3"/>
<dbReference type="Proteomes" id="UP000215914">
    <property type="component" value="Chromosome 12"/>
</dbReference>
<evidence type="ECO:0000313" key="2">
    <source>
        <dbReference type="EMBL" id="KAF5779142.1"/>
    </source>
</evidence>
<feature type="transmembrane region" description="Helical" evidence="1">
    <location>
        <begin position="81"/>
        <end position="102"/>
    </location>
</feature>
<accession>A0A251T5U3</accession>
<reference evidence="2" key="3">
    <citation type="submission" date="2020-06" db="EMBL/GenBank/DDBJ databases">
        <title>Helianthus annuus Genome sequencing and assembly Release 2.</title>
        <authorList>
            <person name="Gouzy J."/>
            <person name="Langlade N."/>
            <person name="Munos S."/>
        </authorList>
    </citation>
    <scope>NUCLEOTIDE SEQUENCE</scope>
    <source>
        <tissue evidence="2">Leaves</tissue>
    </source>
</reference>
<reference evidence="3" key="2">
    <citation type="submission" date="2017-02" db="EMBL/GenBank/DDBJ databases">
        <title>Sunflower complete genome.</title>
        <authorList>
            <person name="Langlade N."/>
            <person name="Munos S."/>
        </authorList>
    </citation>
    <scope>NUCLEOTIDE SEQUENCE [LARGE SCALE GENOMIC DNA]</scope>
    <source>
        <tissue evidence="3">Leaves</tissue>
    </source>
</reference>
<dbReference type="EMBL" id="CM007901">
    <property type="protein sequence ID" value="OTG06159.1"/>
    <property type="molecule type" value="Genomic_DNA"/>
</dbReference>
<keyword evidence="4" id="KW-1185">Reference proteome</keyword>
<keyword evidence="1" id="KW-0472">Membrane</keyword>
<organism evidence="3 4">
    <name type="scientific">Helianthus annuus</name>
    <name type="common">Common sunflower</name>
    <dbReference type="NCBI Taxonomy" id="4232"/>
    <lineage>
        <taxon>Eukaryota</taxon>
        <taxon>Viridiplantae</taxon>
        <taxon>Streptophyta</taxon>
        <taxon>Embryophyta</taxon>
        <taxon>Tracheophyta</taxon>
        <taxon>Spermatophyta</taxon>
        <taxon>Magnoliopsida</taxon>
        <taxon>eudicotyledons</taxon>
        <taxon>Gunneridae</taxon>
        <taxon>Pentapetalae</taxon>
        <taxon>asterids</taxon>
        <taxon>campanulids</taxon>
        <taxon>Asterales</taxon>
        <taxon>Asteraceae</taxon>
        <taxon>Asteroideae</taxon>
        <taxon>Heliantheae alliance</taxon>
        <taxon>Heliantheae</taxon>
        <taxon>Helianthus</taxon>
    </lineage>
</organism>
<reference evidence="2 4" key="1">
    <citation type="journal article" date="2017" name="Nature">
        <title>The sunflower genome provides insights into oil metabolism, flowering and Asterid evolution.</title>
        <authorList>
            <person name="Badouin H."/>
            <person name="Gouzy J."/>
            <person name="Grassa C.J."/>
            <person name="Murat F."/>
            <person name="Staton S.E."/>
            <person name="Cottret L."/>
            <person name="Lelandais-Briere C."/>
            <person name="Owens G.L."/>
            <person name="Carrere S."/>
            <person name="Mayjonade B."/>
            <person name="Legrand L."/>
            <person name="Gill N."/>
            <person name="Kane N.C."/>
            <person name="Bowers J.E."/>
            <person name="Hubner S."/>
            <person name="Bellec A."/>
            <person name="Berard A."/>
            <person name="Berges H."/>
            <person name="Blanchet N."/>
            <person name="Boniface M.C."/>
            <person name="Brunel D."/>
            <person name="Catrice O."/>
            <person name="Chaidir N."/>
            <person name="Claudel C."/>
            <person name="Donnadieu C."/>
            <person name="Faraut T."/>
            <person name="Fievet G."/>
            <person name="Helmstetter N."/>
            <person name="King M."/>
            <person name="Knapp S.J."/>
            <person name="Lai Z."/>
            <person name="Le Paslier M.C."/>
            <person name="Lippi Y."/>
            <person name="Lorenzon L."/>
            <person name="Mandel J.R."/>
            <person name="Marage G."/>
            <person name="Marchand G."/>
            <person name="Marquand E."/>
            <person name="Bret-Mestries E."/>
            <person name="Morien E."/>
            <person name="Nambeesan S."/>
            <person name="Nguyen T."/>
            <person name="Pegot-Espagnet P."/>
            <person name="Pouilly N."/>
            <person name="Raftis F."/>
            <person name="Sallet E."/>
            <person name="Schiex T."/>
            <person name="Thomas J."/>
            <person name="Vandecasteele C."/>
            <person name="Vares D."/>
            <person name="Vear F."/>
            <person name="Vautrin S."/>
            <person name="Crespi M."/>
            <person name="Mangin B."/>
            <person name="Burke J.M."/>
            <person name="Salse J."/>
            <person name="Munos S."/>
            <person name="Vincourt P."/>
            <person name="Rieseberg L.H."/>
            <person name="Langlade N.B."/>
        </authorList>
    </citation>
    <scope>NUCLEOTIDE SEQUENCE [LARGE SCALE GENOMIC DNA]</scope>
    <source>
        <strain evidence="4">cv. SF193</strain>
        <tissue evidence="2">Leaves</tissue>
    </source>
</reference>
<keyword evidence="1" id="KW-1133">Transmembrane helix</keyword>